<evidence type="ECO:0000256" key="1">
    <source>
        <dbReference type="SAM" id="MobiDB-lite"/>
    </source>
</evidence>
<reference evidence="3" key="1">
    <citation type="submission" date="2025-08" db="UniProtKB">
        <authorList>
            <consortium name="RefSeq"/>
        </authorList>
    </citation>
    <scope>IDENTIFICATION</scope>
    <source>
        <tissue evidence="3">Gonads</tissue>
    </source>
</reference>
<protein>
    <submittedName>
        <fullName evidence="3">Uncharacterized protein LOC115884486</fullName>
    </submittedName>
</protein>
<keyword evidence="2" id="KW-1185">Reference proteome</keyword>
<dbReference type="KEGG" id="soy:115884486"/>
<dbReference type="InParanoid" id="A0A6J2Y6U7"/>
<gene>
    <name evidence="3" type="primary">LOC115884486</name>
</gene>
<accession>A0A6J2Y6U7</accession>
<dbReference type="GeneID" id="115884486"/>
<dbReference type="OrthoDB" id="7700260at2759"/>
<dbReference type="AlphaFoldDB" id="A0A6J2Y6U7"/>
<dbReference type="Proteomes" id="UP000504635">
    <property type="component" value="Unplaced"/>
</dbReference>
<dbReference type="RefSeq" id="XP_030758941.1">
    <property type="nucleotide sequence ID" value="XM_030903081.1"/>
</dbReference>
<evidence type="ECO:0000313" key="2">
    <source>
        <dbReference type="Proteomes" id="UP000504635"/>
    </source>
</evidence>
<feature type="compositionally biased region" description="Pro residues" evidence="1">
    <location>
        <begin position="211"/>
        <end position="222"/>
    </location>
</feature>
<dbReference type="Pfam" id="PF16027">
    <property type="entry name" value="DUF4786"/>
    <property type="match status" value="1"/>
</dbReference>
<organism evidence="2 3">
    <name type="scientific">Sitophilus oryzae</name>
    <name type="common">Rice weevil</name>
    <name type="synonym">Curculio oryzae</name>
    <dbReference type="NCBI Taxonomy" id="7048"/>
    <lineage>
        <taxon>Eukaryota</taxon>
        <taxon>Metazoa</taxon>
        <taxon>Ecdysozoa</taxon>
        <taxon>Arthropoda</taxon>
        <taxon>Hexapoda</taxon>
        <taxon>Insecta</taxon>
        <taxon>Pterygota</taxon>
        <taxon>Neoptera</taxon>
        <taxon>Endopterygota</taxon>
        <taxon>Coleoptera</taxon>
        <taxon>Polyphaga</taxon>
        <taxon>Cucujiformia</taxon>
        <taxon>Curculionidae</taxon>
        <taxon>Dryophthorinae</taxon>
        <taxon>Sitophilus</taxon>
    </lineage>
</organism>
<name>A0A6J2Y6U7_SITOR</name>
<evidence type="ECO:0000313" key="3">
    <source>
        <dbReference type="RefSeq" id="XP_030758941.1"/>
    </source>
</evidence>
<dbReference type="InterPro" id="IPR031983">
    <property type="entry name" value="DUF4786"/>
</dbReference>
<proteinExistence type="predicted"/>
<feature type="region of interest" description="Disordered" evidence="1">
    <location>
        <begin position="211"/>
        <end position="232"/>
    </location>
</feature>
<sequence length="274" mass="31334">MGCKEKEIRVHLKEISPKVIRSGNISKKMVATFVLKPSHLTTIIPLQDQRTVTADWYISIYLPKMLPLIFLLTLYINGFTAAPSYQRPHTNDEENENSSRHGKNIGFFDYIQPEIDFESYATDDDYNSVVEENDLSRTVPSKKHRRPQYNSPIYYIRLPPQPYMFVPGLGYVSQPAPNPMSQFVNLPVNFVSNGKPSGIYQWTGGIEIPPVPSPHRPAPPKPKPVKKPLKPIKPDSTIHRLPGQFFFNGKPDDIFVLRDSYNSLYSDMLQNLYP</sequence>